<comment type="caution">
    <text evidence="3">The sequence shown here is derived from an EMBL/GenBank/DDBJ whole genome shotgun (WGS) entry which is preliminary data.</text>
</comment>
<evidence type="ECO:0000256" key="1">
    <source>
        <dbReference type="SAM" id="MobiDB-lite"/>
    </source>
</evidence>
<reference evidence="4" key="1">
    <citation type="journal article" date="2019" name="bioRxiv">
        <title>Genomics, evolutionary history and diagnostics of the Alternaria alternata species group including apple and Asian pear pathotypes.</title>
        <authorList>
            <person name="Armitage A.D."/>
            <person name="Cockerton H.M."/>
            <person name="Sreenivasaprasad S."/>
            <person name="Woodhall J.W."/>
            <person name="Lane C.R."/>
            <person name="Harrison R.J."/>
            <person name="Clarkson J.P."/>
        </authorList>
    </citation>
    <scope>NUCLEOTIDE SEQUENCE [LARGE SCALE GENOMIC DNA]</scope>
    <source>
        <strain evidence="4">FERA 1177</strain>
    </source>
</reference>
<feature type="chain" id="PRO_5020885032" evidence="2">
    <location>
        <begin position="21"/>
        <end position="400"/>
    </location>
</feature>
<evidence type="ECO:0000313" key="3">
    <source>
        <dbReference type="EMBL" id="RYN71672.1"/>
    </source>
</evidence>
<feature type="region of interest" description="Disordered" evidence="1">
    <location>
        <begin position="116"/>
        <end position="140"/>
    </location>
</feature>
<proteinExistence type="predicted"/>
<dbReference type="AlphaFoldDB" id="A0A4Q4N786"/>
<feature type="signal peptide" evidence="2">
    <location>
        <begin position="1"/>
        <end position="20"/>
    </location>
</feature>
<protein>
    <submittedName>
        <fullName evidence="3">Uncharacterized protein</fullName>
    </submittedName>
</protein>
<dbReference type="EMBL" id="PDXD01000031">
    <property type="protein sequence ID" value="RYN71672.1"/>
    <property type="molecule type" value="Genomic_DNA"/>
</dbReference>
<name>A0A4Q4N786_ALTAL</name>
<gene>
    <name evidence="3" type="ORF">AA0117_g9437</name>
</gene>
<keyword evidence="2" id="KW-0732">Signal</keyword>
<dbReference type="VEuPathDB" id="FungiDB:CC77DRAFT_1009677"/>
<evidence type="ECO:0000256" key="2">
    <source>
        <dbReference type="SAM" id="SignalP"/>
    </source>
</evidence>
<sequence length="400" mass="43941">MFPKNTAALLVVALMPLTNAYRLTFYAGFDCNGERLESRQAIQDGTCYDPEYLGASTNSITIVQEEDDDPNSIVVFFPRGSNCTPGDSISAGNTGCINVYQDGSFGGYHVISGQNKRRAVREDVQPEPNSSEASSGLGITHGDFFEMDGELWRWNQIALDTFSGVKPEDWSSQVRIANFAPLEAGRDYPFNYTEYDLIHNPQRLAERAVAESNFSPNYDVEALGLVKRQDVCRRIRDCLWTYPILAGYYFPRSTEVFLNVVEAAKPSVQSFWSFLQKPFISGPIVTLGGGYIGSRYFPSCPSCVPDCATNEREGVRTTLNESTTPGLPASALSSDIIDGSSTIGTLTAIITPPTQRMNGICNTPVANGARGQFALSRHMLPLYADVPGFAEWARNKDFSV</sequence>
<accession>A0A4Q4N786</accession>
<organism evidence="3 4">
    <name type="scientific">Alternaria alternata</name>
    <name type="common">Alternaria rot fungus</name>
    <name type="synonym">Torula alternata</name>
    <dbReference type="NCBI Taxonomy" id="5599"/>
    <lineage>
        <taxon>Eukaryota</taxon>
        <taxon>Fungi</taxon>
        <taxon>Dikarya</taxon>
        <taxon>Ascomycota</taxon>
        <taxon>Pezizomycotina</taxon>
        <taxon>Dothideomycetes</taxon>
        <taxon>Pleosporomycetidae</taxon>
        <taxon>Pleosporales</taxon>
        <taxon>Pleosporineae</taxon>
        <taxon>Pleosporaceae</taxon>
        <taxon>Alternaria</taxon>
        <taxon>Alternaria sect. Alternaria</taxon>
        <taxon>Alternaria alternata complex</taxon>
    </lineage>
</organism>
<dbReference type="Proteomes" id="UP000291422">
    <property type="component" value="Unassembled WGS sequence"/>
</dbReference>
<evidence type="ECO:0000313" key="4">
    <source>
        <dbReference type="Proteomes" id="UP000291422"/>
    </source>
</evidence>